<name>X1MCK3_9ZZZZ</name>
<evidence type="ECO:0000313" key="1">
    <source>
        <dbReference type="EMBL" id="GAI15826.1"/>
    </source>
</evidence>
<proteinExistence type="predicted"/>
<protein>
    <submittedName>
        <fullName evidence="1">Uncharacterized protein</fullName>
    </submittedName>
</protein>
<gene>
    <name evidence="1" type="ORF">S06H3_13667</name>
</gene>
<comment type="caution">
    <text evidence="1">The sequence shown here is derived from an EMBL/GenBank/DDBJ whole genome shotgun (WGS) entry which is preliminary data.</text>
</comment>
<reference evidence="1" key="1">
    <citation type="journal article" date="2014" name="Front. Microbiol.">
        <title>High frequency of phylogenetically diverse reductive dehalogenase-homologous genes in deep subseafloor sedimentary metagenomes.</title>
        <authorList>
            <person name="Kawai M."/>
            <person name="Futagami T."/>
            <person name="Toyoda A."/>
            <person name="Takaki Y."/>
            <person name="Nishi S."/>
            <person name="Hori S."/>
            <person name="Arai W."/>
            <person name="Tsubouchi T."/>
            <person name="Morono Y."/>
            <person name="Uchiyama I."/>
            <person name="Ito T."/>
            <person name="Fujiyama A."/>
            <person name="Inagaki F."/>
            <person name="Takami H."/>
        </authorList>
    </citation>
    <scope>NUCLEOTIDE SEQUENCE</scope>
    <source>
        <strain evidence="1">Expedition CK06-06</strain>
    </source>
</reference>
<sequence length="58" mass="6491">MGSFGGTSFGDIALVPGISLKHPKGIRDIEEWYISLVTRADFIYEIFDRQCEIALSNL</sequence>
<dbReference type="EMBL" id="BARV01006673">
    <property type="protein sequence ID" value="GAI15826.1"/>
    <property type="molecule type" value="Genomic_DNA"/>
</dbReference>
<dbReference type="AlphaFoldDB" id="X1MCK3"/>
<organism evidence="1">
    <name type="scientific">marine sediment metagenome</name>
    <dbReference type="NCBI Taxonomy" id="412755"/>
    <lineage>
        <taxon>unclassified sequences</taxon>
        <taxon>metagenomes</taxon>
        <taxon>ecological metagenomes</taxon>
    </lineage>
</organism>
<accession>X1MCK3</accession>